<proteinExistence type="predicted"/>
<comment type="caution">
    <text evidence="2">The sequence shown here is derived from an EMBL/GenBank/DDBJ whole genome shotgun (WGS) entry which is preliminary data.</text>
</comment>
<dbReference type="InterPro" id="IPR003959">
    <property type="entry name" value="ATPase_AAA_core"/>
</dbReference>
<accession>A0A5M8P321</accession>
<reference evidence="2 3" key="1">
    <citation type="submission" date="2019-03" db="EMBL/GenBank/DDBJ databases">
        <title>Single cell metagenomics reveals metabolic interactions within the superorganism composed of flagellate Streblomastix strix and complex community of Bacteroidetes bacteria on its surface.</title>
        <authorList>
            <person name="Treitli S.C."/>
            <person name="Kolisko M."/>
            <person name="Husnik F."/>
            <person name="Keeling P."/>
            <person name="Hampl V."/>
        </authorList>
    </citation>
    <scope>NUCLEOTIDE SEQUENCE [LARGE SCALE GENOMIC DNA]</scope>
    <source>
        <strain evidence="2">St1</strain>
    </source>
</reference>
<dbReference type="InterPro" id="IPR027417">
    <property type="entry name" value="P-loop_NTPase"/>
</dbReference>
<protein>
    <recommendedName>
        <fullName evidence="1">AAA+ ATPase domain-containing protein</fullName>
    </recommendedName>
</protein>
<dbReference type="AlphaFoldDB" id="A0A5M8P321"/>
<dbReference type="Pfam" id="PF13304">
    <property type="entry name" value="AAA_21"/>
    <property type="match status" value="1"/>
</dbReference>
<dbReference type="InterPro" id="IPR003593">
    <property type="entry name" value="AAA+_ATPase"/>
</dbReference>
<dbReference type="Gene3D" id="3.40.50.300">
    <property type="entry name" value="P-loop containing nucleotide triphosphate hydrolases"/>
    <property type="match status" value="1"/>
</dbReference>
<dbReference type="SUPFAM" id="SSF52540">
    <property type="entry name" value="P-loop containing nucleoside triphosphate hydrolases"/>
    <property type="match status" value="1"/>
</dbReference>
<dbReference type="SMART" id="SM00382">
    <property type="entry name" value="AAA"/>
    <property type="match status" value="1"/>
</dbReference>
<organism evidence="2 3">
    <name type="scientific">Candidatus Ordinivivax streblomastigis</name>
    <dbReference type="NCBI Taxonomy" id="2540710"/>
    <lineage>
        <taxon>Bacteria</taxon>
        <taxon>Pseudomonadati</taxon>
        <taxon>Bacteroidota</taxon>
        <taxon>Bacteroidia</taxon>
        <taxon>Bacteroidales</taxon>
        <taxon>Candidatus Ordinivivax</taxon>
    </lineage>
</organism>
<sequence>MLIEFKITNFRSLGDEQIISFIPATMQKEYPENIYSKNGYLALNAIAIYGANGSGKTNLLKAIKTFHQMIYLSAKNSSTSSLPYDPFLLKEGLKEMPTTFEITFIYQENRYRYGFSYFSDRIINEWLYRKKVGREVPLFIREEDAVDVSSGFKGNQRIIDAAIEATRNNALFLSTCDTLNIEEATDIFQWFKQLIVVEGIKDNEGCTTINLWKTDEYKEKIKKYLSTLQLGFIDIDVIFDADSGNSQVKIVTQHAVYTEEGKKSGNYLSMDFNEKESAGTKKVFELSGPILWALANGGVLVIDEIEAKMHPILTLNAIRMFLSKETNPHQAQIIFATHDTNLLSYSNLRRDQIYFSEKNQWESTEIYSLSDFKYMGDASAERPDKDKEKRYLEGRYGAIPVLTILGLSK</sequence>
<dbReference type="PANTHER" id="PTHR40396:SF1">
    <property type="entry name" value="ATPASE AAA-TYPE CORE DOMAIN-CONTAINING PROTEIN"/>
    <property type="match status" value="1"/>
</dbReference>
<evidence type="ECO:0000259" key="1">
    <source>
        <dbReference type="SMART" id="SM00382"/>
    </source>
</evidence>
<gene>
    <name evidence="2" type="ORF">EZS26_001039</name>
</gene>
<dbReference type="PANTHER" id="PTHR40396">
    <property type="entry name" value="ATPASE-LIKE PROTEIN"/>
    <property type="match status" value="1"/>
</dbReference>
<dbReference type="Proteomes" id="UP000324575">
    <property type="component" value="Unassembled WGS sequence"/>
</dbReference>
<feature type="domain" description="AAA+ ATPase" evidence="1">
    <location>
        <begin position="42"/>
        <end position="359"/>
    </location>
</feature>
<dbReference type="GO" id="GO:0005524">
    <property type="term" value="F:ATP binding"/>
    <property type="evidence" value="ECO:0007669"/>
    <property type="project" value="InterPro"/>
</dbReference>
<evidence type="ECO:0000313" key="2">
    <source>
        <dbReference type="EMBL" id="KAA6302869.1"/>
    </source>
</evidence>
<dbReference type="EMBL" id="SNRX01000005">
    <property type="protein sequence ID" value="KAA6302869.1"/>
    <property type="molecule type" value="Genomic_DNA"/>
</dbReference>
<name>A0A5M8P321_9BACT</name>
<evidence type="ECO:0000313" key="3">
    <source>
        <dbReference type="Proteomes" id="UP000324575"/>
    </source>
</evidence>
<dbReference type="GO" id="GO:0016887">
    <property type="term" value="F:ATP hydrolysis activity"/>
    <property type="evidence" value="ECO:0007669"/>
    <property type="project" value="InterPro"/>
</dbReference>